<proteinExistence type="inferred from homology"/>
<keyword evidence="8 12" id="KW-1133">Transmembrane helix</keyword>
<feature type="transmembrane region" description="Helical" evidence="12">
    <location>
        <begin position="29"/>
        <end position="50"/>
    </location>
</feature>
<protein>
    <recommendedName>
        <fullName evidence="11">NADH dehydrogenase [ubiquinone] 1 subunit C2</fullName>
    </recommendedName>
</protein>
<comment type="caution">
    <text evidence="13">The sequence shown here is derived from an EMBL/GenBank/DDBJ whole genome shotgun (WGS) entry which is preliminary data.</text>
</comment>
<evidence type="ECO:0000256" key="11">
    <source>
        <dbReference type="PIRNR" id="PIRNR017834"/>
    </source>
</evidence>
<dbReference type="PIRSF" id="PIRSF017834">
    <property type="entry name" value="NADH-UbQ_OxRdtase_b14.5b"/>
    <property type="match status" value="1"/>
</dbReference>
<dbReference type="Proteomes" id="UP001168821">
    <property type="component" value="Unassembled WGS sequence"/>
</dbReference>
<evidence type="ECO:0000256" key="3">
    <source>
        <dbReference type="ARBA" id="ARBA00022448"/>
    </source>
</evidence>
<name>A0AA38IPU2_9CUCU</name>
<evidence type="ECO:0000256" key="9">
    <source>
        <dbReference type="ARBA" id="ARBA00023128"/>
    </source>
</evidence>
<keyword evidence="14" id="KW-1185">Reference proteome</keyword>
<dbReference type="PANTHER" id="PTHR13099">
    <property type="entry name" value="NADH-UBIQUINONE OXIDOREDUCTASE SUBUNIT B14.5B"/>
    <property type="match status" value="1"/>
</dbReference>
<keyword evidence="9 11" id="KW-0496">Mitochondrion</keyword>
<evidence type="ECO:0000256" key="10">
    <source>
        <dbReference type="ARBA" id="ARBA00023136"/>
    </source>
</evidence>
<evidence type="ECO:0000256" key="2">
    <source>
        <dbReference type="ARBA" id="ARBA00008674"/>
    </source>
</evidence>
<keyword evidence="7 11" id="KW-0249">Electron transport</keyword>
<keyword evidence="5 12" id="KW-0812">Transmembrane</keyword>
<evidence type="ECO:0000313" key="14">
    <source>
        <dbReference type="Proteomes" id="UP001168821"/>
    </source>
</evidence>
<keyword evidence="6 11" id="KW-0999">Mitochondrion inner membrane</keyword>
<dbReference type="Pfam" id="PF06374">
    <property type="entry name" value="NDUF_C2"/>
    <property type="match status" value="1"/>
</dbReference>
<evidence type="ECO:0000256" key="12">
    <source>
        <dbReference type="SAM" id="Phobius"/>
    </source>
</evidence>
<keyword evidence="3 11" id="KW-0813">Transport</keyword>
<comment type="function">
    <text evidence="11">Accessory subunit of the mitochondrial membrane respiratory chain NADH dehydrogenase (Complex I), that is believed not to be involved in catalysis. Complex I functions in the transfer of electrons from NADH to the respiratory chain. The immediate electron acceptor for the enzyme is believed to be ubiquinone.</text>
</comment>
<dbReference type="InterPro" id="IPR009423">
    <property type="entry name" value="NDUC2"/>
</dbReference>
<dbReference type="EMBL" id="JALNTZ010000003">
    <property type="protein sequence ID" value="KAJ3659131.1"/>
    <property type="molecule type" value="Genomic_DNA"/>
</dbReference>
<organism evidence="13 14">
    <name type="scientific">Zophobas morio</name>
    <dbReference type="NCBI Taxonomy" id="2755281"/>
    <lineage>
        <taxon>Eukaryota</taxon>
        <taxon>Metazoa</taxon>
        <taxon>Ecdysozoa</taxon>
        <taxon>Arthropoda</taxon>
        <taxon>Hexapoda</taxon>
        <taxon>Insecta</taxon>
        <taxon>Pterygota</taxon>
        <taxon>Neoptera</taxon>
        <taxon>Endopterygota</taxon>
        <taxon>Coleoptera</taxon>
        <taxon>Polyphaga</taxon>
        <taxon>Cucujiformia</taxon>
        <taxon>Tenebrionidae</taxon>
        <taxon>Zophobas</taxon>
    </lineage>
</organism>
<comment type="subcellular location">
    <subcellularLocation>
        <location evidence="1">Mitochondrion inner membrane</location>
        <topology evidence="1">Single-pass membrane protein</topology>
        <orientation evidence="1">Matrix side</orientation>
    </subcellularLocation>
</comment>
<dbReference type="GO" id="GO:0005743">
    <property type="term" value="C:mitochondrial inner membrane"/>
    <property type="evidence" value="ECO:0007669"/>
    <property type="project" value="UniProtKB-SubCell"/>
</dbReference>
<sequence>MATGPKVATSPLEVLNNDGTRAAPIWNKYWGPIICGGLGFLGVVAANWAIRRPLMSGIQTHVLVTAGGAAIGKYVDDYRNEYLAERDAVFRHYVDLHPGDFPEFARKKYSEVLEPWVPIR</sequence>
<evidence type="ECO:0000256" key="4">
    <source>
        <dbReference type="ARBA" id="ARBA00022660"/>
    </source>
</evidence>
<dbReference type="PANTHER" id="PTHR13099:SF0">
    <property type="entry name" value="NADH DEHYDROGENASE [UBIQUINONE] 1 SUBUNIT C2-RELATED"/>
    <property type="match status" value="1"/>
</dbReference>
<evidence type="ECO:0000256" key="7">
    <source>
        <dbReference type="ARBA" id="ARBA00022982"/>
    </source>
</evidence>
<evidence type="ECO:0000256" key="5">
    <source>
        <dbReference type="ARBA" id="ARBA00022692"/>
    </source>
</evidence>
<accession>A0AA38IPU2</accession>
<dbReference type="AlphaFoldDB" id="A0AA38IPU2"/>
<reference evidence="13" key="1">
    <citation type="journal article" date="2023" name="G3 (Bethesda)">
        <title>Whole genome assemblies of Zophobas morio and Tenebrio molitor.</title>
        <authorList>
            <person name="Kaur S."/>
            <person name="Stinson S.A."/>
            <person name="diCenzo G.C."/>
        </authorList>
    </citation>
    <scope>NUCLEOTIDE SEQUENCE</scope>
    <source>
        <strain evidence="13">QUZm001</strain>
    </source>
</reference>
<evidence type="ECO:0000256" key="8">
    <source>
        <dbReference type="ARBA" id="ARBA00022989"/>
    </source>
</evidence>
<evidence type="ECO:0000313" key="13">
    <source>
        <dbReference type="EMBL" id="KAJ3659131.1"/>
    </source>
</evidence>
<keyword evidence="4 11" id="KW-0679">Respiratory chain</keyword>
<dbReference type="GO" id="GO:0006120">
    <property type="term" value="P:mitochondrial electron transport, NADH to ubiquinone"/>
    <property type="evidence" value="ECO:0007669"/>
    <property type="project" value="InterPro"/>
</dbReference>
<gene>
    <name evidence="13" type="ORF">Zmor_010837</name>
</gene>
<comment type="similarity">
    <text evidence="2 11">Belongs to the complex I NDUFC2 subunit family.</text>
</comment>
<keyword evidence="10 11" id="KW-0472">Membrane</keyword>
<evidence type="ECO:0000256" key="1">
    <source>
        <dbReference type="ARBA" id="ARBA00004298"/>
    </source>
</evidence>
<evidence type="ECO:0000256" key="6">
    <source>
        <dbReference type="ARBA" id="ARBA00022792"/>
    </source>
</evidence>